<gene>
    <name evidence="1" type="ORF">CARN7_1765</name>
</gene>
<protein>
    <submittedName>
        <fullName evidence="1">Uncharacterized protein</fullName>
    </submittedName>
</protein>
<name>E6QUN9_9ZZZZ</name>
<reference evidence="1" key="1">
    <citation type="submission" date="2009-10" db="EMBL/GenBank/DDBJ databases">
        <title>Diversity of trophic interactions inside an arsenic-rich microbial ecosystem.</title>
        <authorList>
            <person name="Bertin P.N."/>
            <person name="Heinrich-Salmeron A."/>
            <person name="Pelletier E."/>
            <person name="Goulhen-Chollet F."/>
            <person name="Arsene-Ploetze F."/>
            <person name="Gallien S."/>
            <person name="Calteau A."/>
            <person name="Vallenet D."/>
            <person name="Casiot C."/>
            <person name="Chane-Woon-Ming B."/>
            <person name="Giloteaux L."/>
            <person name="Barakat M."/>
            <person name="Bonnefoy V."/>
            <person name="Bruneel O."/>
            <person name="Chandler M."/>
            <person name="Cleiss J."/>
            <person name="Duran R."/>
            <person name="Elbaz-Poulichet F."/>
            <person name="Fonknechten N."/>
            <person name="Lauga B."/>
            <person name="Mornico D."/>
            <person name="Ortet P."/>
            <person name="Schaeffer C."/>
            <person name="Siguier P."/>
            <person name="Alexander Thil Smith A."/>
            <person name="Van Dorsselaer A."/>
            <person name="Weissenbach J."/>
            <person name="Medigue C."/>
            <person name="Le Paslier D."/>
        </authorList>
    </citation>
    <scope>NUCLEOTIDE SEQUENCE</scope>
</reference>
<dbReference type="AlphaFoldDB" id="E6QUN9"/>
<dbReference type="EMBL" id="CABR01000114">
    <property type="protein sequence ID" value="CBI10962.1"/>
    <property type="molecule type" value="Genomic_DNA"/>
</dbReference>
<evidence type="ECO:0000313" key="1">
    <source>
        <dbReference type="EMBL" id="CBI10962.1"/>
    </source>
</evidence>
<proteinExistence type="predicted"/>
<comment type="caution">
    <text evidence="1">The sequence shown here is derived from an EMBL/GenBank/DDBJ whole genome shotgun (WGS) entry which is preliminary data.</text>
</comment>
<sequence length="82" mass="9890">MLAKTIRLIHPRLLKLRSDLRPYWGTHAGRFCRMRTCQWSLVYPKDHWMNRANLDVAVKGDTISRRNYSQFSYVFADIPHRR</sequence>
<accession>E6QUN9</accession>
<organism evidence="1">
    <name type="scientific">mine drainage metagenome</name>
    <dbReference type="NCBI Taxonomy" id="410659"/>
    <lineage>
        <taxon>unclassified sequences</taxon>
        <taxon>metagenomes</taxon>
        <taxon>ecological metagenomes</taxon>
    </lineage>
</organism>